<feature type="region of interest" description="Disordered" evidence="1">
    <location>
        <begin position="43"/>
        <end position="64"/>
    </location>
</feature>
<evidence type="ECO:0000313" key="2">
    <source>
        <dbReference type="EMBL" id="VAV88879.1"/>
    </source>
</evidence>
<feature type="compositionally biased region" description="Basic and acidic residues" evidence="1">
    <location>
        <begin position="53"/>
        <end position="64"/>
    </location>
</feature>
<proteinExistence type="predicted"/>
<protein>
    <submittedName>
        <fullName evidence="2">Uncharacterized protein</fullName>
    </submittedName>
</protein>
<dbReference type="AlphaFoldDB" id="A0A3B0R9L7"/>
<gene>
    <name evidence="2" type="ORF">MNBD_ALPHA07-1801</name>
</gene>
<sequence>MSTQEVGITEDAAETAEICPHCGAHLVSHQDYCDHLSQKNCPAAESGGARVYPDWRESPDGPYD</sequence>
<dbReference type="EMBL" id="UOEG01000037">
    <property type="protein sequence ID" value="VAV88879.1"/>
    <property type="molecule type" value="Genomic_DNA"/>
</dbReference>
<reference evidence="2" key="1">
    <citation type="submission" date="2018-06" db="EMBL/GenBank/DDBJ databases">
        <authorList>
            <person name="Zhirakovskaya E."/>
        </authorList>
    </citation>
    <scope>NUCLEOTIDE SEQUENCE</scope>
</reference>
<accession>A0A3B0R9L7</accession>
<organism evidence="2">
    <name type="scientific">hydrothermal vent metagenome</name>
    <dbReference type="NCBI Taxonomy" id="652676"/>
    <lineage>
        <taxon>unclassified sequences</taxon>
        <taxon>metagenomes</taxon>
        <taxon>ecological metagenomes</taxon>
    </lineage>
</organism>
<evidence type="ECO:0000256" key="1">
    <source>
        <dbReference type="SAM" id="MobiDB-lite"/>
    </source>
</evidence>
<name>A0A3B0R9L7_9ZZZZ</name>